<dbReference type="InterPro" id="IPR047817">
    <property type="entry name" value="ABC2_TM_bact-type"/>
</dbReference>
<evidence type="ECO:0000256" key="5">
    <source>
        <dbReference type="ARBA" id="ARBA00022692"/>
    </source>
</evidence>
<sequence length="242" mass="28042">MSSAYTGSVFGNAWLIIDPLISVLVTLVFFQFTMKNTTTSDIPFVAWVLPQIILWTFISATMNSSVNMIREYGYLNRHKSFDMRLLGLIKIYASTYIHIFLILGVIIVLYLVFDLNIKYNIFGVIYYFICVSTLLLGISWIVSTLGVFWKDTRHIVSIFLQLDFWISPIFWEPERFPKAIAFVMYANPFYYPIHGYRASILGEPFGPHFFISTLYFWSLVIIFMSIGSLLFKRLSPSFGDVI</sequence>
<dbReference type="GO" id="GO:0015774">
    <property type="term" value="P:polysaccharide transport"/>
    <property type="evidence" value="ECO:0007669"/>
    <property type="project" value="UniProtKB-KW"/>
</dbReference>
<feature type="transmembrane region" description="Helical" evidence="9">
    <location>
        <begin position="125"/>
        <end position="148"/>
    </location>
</feature>
<dbReference type="InterPro" id="IPR013525">
    <property type="entry name" value="ABC2_TM"/>
</dbReference>
<evidence type="ECO:0000313" key="11">
    <source>
        <dbReference type="EMBL" id="NDY83476.1"/>
    </source>
</evidence>
<evidence type="ECO:0000256" key="4">
    <source>
        <dbReference type="ARBA" id="ARBA00022475"/>
    </source>
</evidence>
<evidence type="ECO:0000256" key="6">
    <source>
        <dbReference type="ARBA" id="ARBA00022989"/>
    </source>
</evidence>
<dbReference type="PROSITE" id="PS51012">
    <property type="entry name" value="ABC_TM2"/>
    <property type="match status" value="1"/>
</dbReference>
<dbReference type="AlphaFoldDB" id="A0A6B2QXW1"/>
<comment type="subcellular location">
    <subcellularLocation>
        <location evidence="9">Cell inner membrane</location>
        <topology evidence="9">Multi-pass membrane protein</topology>
    </subcellularLocation>
    <subcellularLocation>
        <location evidence="1">Cell membrane</location>
        <topology evidence="1">Multi-pass membrane protein</topology>
    </subcellularLocation>
</comment>
<evidence type="ECO:0000256" key="7">
    <source>
        <dbReference type="ARBA" id="ARBA00023047"/>
    </source>
</evidence>
<keyword evidence="7" id="KW-0762">Sugar transport</keyword>
<dbReference type="GO" id="GO:0015920">
    <property type="term" value="P:lipopolysaccharide transport"/>
    <property type="evidence" value="ECO:0007669"/>
    <property type="project" value="TreeGrafter"/>
</dbReference>
<feature type="transmembrane region" description="Helical" evidence="9">
    <location>
        <begin position="44"/>
        <end position="66"/>
    </location>
</feature>
<gene>
    <name evidence="11" type="ORF">G3I67_09555</name>
</gene>
<dbReference type="EMBL" id="JAAGRN010000005">
    <property type="protein sequence ID" value="NDY83476.1"/>
    <property type="molecule type" value="Genomic_DNA"/>
</dbReference>
<evidence type="ECO:0000256" key="8">
    <source>
        <dbReference type="ARBA" id="ARBA00023136"/>
    </source>
</evidence>
<evidence type="ECO:0000256" key="3">
    <source>
        <dbReference type="ARBA" id="ARBA00022448"/>
    </source>
</evidence>
<feature type="transmembrane region" description="Helical" evidence="9">
    <location>
        <begin position="12"/>
        <end position="32"/>
    </location>
</feature>
<keyword evidence="6 9" id="KW-1133">Transmembrane helix</keyword>
<comment type="similarity">
    <text evidence="2 9">Belongs to the ABC-2 integral membrane protein family.</text>
</comment>
<keyword evidence="4 9" id="KW-1003">Cell membrane</keyword>
<comment type="caution">
    <text evidence="9">Lacks conserved residue(s) required for the propagation of feature annotation.</text>
</comment>
<evidence type="ECO:0000256" key="2">
    <source>
        <dbReference type="ARBA" id="ARBA00007783"/>
    </source>
</evidence>
<evidence type="ECO:0000259" key="10">
    <source>
        <dbReference type="PROSITE" id="PS51012"/>
    </source>
</evidence>
<accession>A0A6B2QXW1</accession>
<feature type="transmembrane region" description="Helical" evidence="9">
    <location>
        <begin position="87"/>
        <end position="113"/>
    </location>
</feature>
<name>A0A6B2QXW1_9BURK</name>
<protein>
    <recommendedName>
        <fullName evidence="9">Transport permease protein</fullName>
    </recommendedName>
</protein>
<dbReference type="GO" id="GO:0140359">
    <property type="term" value="F:ABC-type transporter activity"/>
    <property type="evidence" value="ECO:0007669"/>
    <property type="project" value="InterPro"/>
</dbReference>
<keyword evidence="8 9" id="KW-0472">Membrane</keyword>
<reference evidence="11" key="1">
    <citation type="submission" date="2020-02" db="EMBL/GenBank/DDBJ databases">
        <authorList>
            <person name="Chen W.-M."/>
        </authorList>
    </citation>
    <scope>NUCLEOTIDE SEQUENCE</scope>
    <source>
        <strain evidence="11">NBD-18</strain>
    </source>
</reference>
<dbReference type="Pfam" id="PF01061">
    <property type="entry name" value="ABC2_membrane"/>
    <property type="match status" value="1"/>
</dbReference>
<dbReference type="PANTHER" id="PTHR30413:SF10">
    <property type="entry name" value="CAPSULE POLYSACCHARIDE EXPORT INNER-MEMBRANE PROTEIN CTRC"/>
    <property type="match status" value="1"/>
</dbReference>
<keyword evidence="7" id="KW-0625">Polysaccharide transport</keyword>
<feature type="domain" description="ABC transmembrane type-2" evidence="10">
    <location>
        <begin position="10"/>
        <end position="234"/>
    </location>
</feature>
<keyword evidence="5 9" id="KW-0812">Transmembrane</keyword>
<evidence type="ECO:0000256" key="9">
    <source>
        <dbReference type="RuleBase" id="RU361157"/>
    </source>
</evidence>
<keyword evidence="3 9" id="KW-0813">Transport</keyword>
<feature type="transmembrane region" description="Helical" evidence="9">
    <location>
        <begin position="209"/>
        <end position="231"/>
    </location>
</feature>
<dbReference type="PANTHER" id="PTHR30413">
    <property type="entry name" value="INNER MEMBRANE TRANSPORT PERMEASE"/>
    <property type="match status" value="1"/>
</dbReference>
<proteinExistence type="inferred from homology"/>
<organism evidence="11">
    <name type="scientific">Sheuella amnicola</name>
    <dbReference type="NCBI Taxonomy" id="2707330"/>
    <lineage>
        <taxon>Bacteria</taxon>
        <taxon>Pseudomonadati</taxon>
        <taxon>Pseudomonadota</taxon>
        <taxon>Betaproteobacteria</taxon>
        <taxon>Burkholderiales</taxon>
        <taxon>Alcaligenaceae</taxon>
        <taxon>Sheuella</taxon>
    </lineage>
</organism>
<comment type="caution">
    <text evidence="11">The sequence shown here is derived from an EMBL/GenBank/DDBJ whole genome shotgun (WGS) entry which is preliminary data.</text>
</comment>
<evidence type="ECO:0000256" key="1">
    <source>
        <dbReference type="ARBA" id="ARBA00004651"/>
    </source>
</evidence>
<dbReference type="GO" id="GO:0005886">
    <property type="term" value="C:plasma membrane"/>
    <property type="evidence" value="ECO:0007669"/>
    <property type="project" value="UniProtKB-SubCell"/>
</dbReference>